<comment type="caution">
    <text evidence="2">The sequence shown here is derived from an EMBL/GenBank/DDBJ whole genome shotgun (WGS) entry which is preliminary data.</text>
</comment>
<name>A0A420IT57_9PEZI</name>
<organism evidence="2 3">
    <name type="scientific">Golovinomyces cichoracearum</name>
    <dbReference type="NCBI Taxonomy" id="62708"/>
    <lineage>
        <taxon>Eukaryota</taxon>
        <taxon>Fungi</taxon>
        <taxon>Dikarya</taxon>
        <taxon>Ascomycota</taxon>
        <taxon>Pezizomycotina</taxon>
        <taxon>Leotiomycetes</taxon>
        <taxon>Erysiphales</taxon>
        <taxon>Erysiphaceae</taxon>
        <taxon>Golovinomyces</taxon>
    </lineage>
</organism>
<evidence type="ECO:0000313" key="2">
    <source>
        <dbReference type="EMBL" id="RKF77710.1"/>
    </source>
</evidence>
<evidence type="ECO:0000256" key="1">
    <source>
        <dbReference type="SAM" id="MobiDB-lite"/>
    </source>
</evidence>
<keyword evidence="3" id="KW-1185">Reference proteome</keyword>
<accession>A0A420IT57</accession>
<feature type="region of interest" description="Disordered" evidence="1">
    <location>
        <begin position="22"/>
        <end position="71"/>
    </location>
</feature>
<dbReference type="EMBL" id="MCBQ01006992">
    <property type="protein sequence ID" value="RKF77710.1"/>
    <property type="molecule type" value="Genomic_DNA"/>
</dbReference>
<feature type="non-terminal residue" evidence="2">
    <location>
        <position position="1"/>
    </location>
</feature>
<reference evidence="2 3" key="1">
    <citation type="journal article" date="2018" name="BMC Genomics">
        <title>Comparative genome analyses reveal sequence features reflecting distinct modes of host-adaptation between dicot and monocot powdery mildew.</title>
        <authorList>
            <person name="Wu Y."/>
            <person name="Ma X."/>
            <person name="Pan Z."/>
            <person name="Kale S.D."/>
            <person name="Song Y."/>
            <person name="King H."/>
            <person name="Zhang Q."/>
            <person name="Presley C."/>
            <person name="Deng X."/>
            <person name="Wei C.I."/>
            <person name="Xiao S."/>
        </authorList>
    </citation>
    <scope>NUCLEOTIDE SEQUENCE [LARGE SCALE GENOMIC DNA]</scope>
    <source>
        <strain evidence="2">UMSG3</strain>
    </source>
</reference>
<dbReference type="Proteomes" id="UP000283383">
    <property type="component" value="Unassembled WGS sequence"/>
</dbReference>
<sequence length="148" mass="15829">KSVKQGAPSLSEAAIAAALATVETKPQSESFPLSDFDLTDDEMESDPVYPQLSDKALETSMQQPTHPEILPTSVDTLNTTSAYSKQQSTLADSIHAHPSSTTVDSTKDIVLPSNPKQTITLSAKLSTADRNEYATALVTWQNAGSQHL</sequence>
<dbReference type="AlphaFoldDB" id="A0A420IT57"/>
<proteinExistence type="predicted"/>
<evidence type="ECO:0000313" key="3">
    <source>
        <dbReference type="Proteomes" id="UP000283383"/>
    </source>
</evidence>
<gene>
    <name evidence="2" type="ORF">GcM3_069023</name>
</gene>
<protein>
    <submittedName>
        <fullName evidence="2">Uncharacterized protein</fullName>
    </submittedName>
</protein>